<feature type="compositionally biased region" description="Basic and acidic residues" evidence="2">
    <location>
        <begin position="4549"/>
        <end position="4560"/>
    </location>
</feature>
<dbReference type="GO" id="GO:0016358">
    <property type="term" value="P:dendrite development"/>
    <property type="evidence" value="ECO:0007669"/>
    <property type="project" value="TreeGrafter"/>
</dbReference>
<feature type="compositionally biased region" description="Basic and acidic residues" evidence="2">
    <location>
        <begin position="2573"/>
        <end position="2597"/>
    </location>
</feature>
<feature type="compositionally biased region" description="Basic and acidic residues" evidence="2">
    <location>
        <begin position="3910"/>
        <end position="3922"/>
    </location>
</feature>
<feature type="compositionally biased region" description="Low complexity" evidence="2">
    <location>
        <begin position="790"/>
        <end position="800"/>
    </location>
</feature>
<feature type="compositionally biased region" description="Polar residues" evidence="2">
    <location>
        <begin position="2248"/>
        <end position="2259"/>
    </location>
</feature>
<feature type="region of interest" description="Disordered" evidence="2">
    <location>
        <begin position="2876"/>
        <end position="2920"/>
    </location>
</feature>
<feature type="compositionally biased region" description="Polar residues" evidence="2">
    <location>
        <begin position="4002"/>
        <end position="4016"/>
    </location>
</feature>
<feature type="region of interest" description="Disordered" evidence="2">
    <location>
        <begin position="603"/>
        <end position="808"/>
    </location>
</feature>
<feature type="compositionally biased region" description="Basic and acidic residues" evidence="2">
    <location>
        <begin position="2276"/>
        <end position="2298"/>
    </location>
</feature>
<feature type="compositionally biased region" description="Basic and acidic residues" evidence="2">
    <location>
        <begin position="6458"/>
        <end position="6477"/>
    </location>
</feature>
<feature type="compositionally biased region" description="Basic and acidic residues" evidence="2">
    <location>
        <begin position="3708"/>
        <end position="3721"/>
    </location>
</feature>
<feature type="compositionally biased region" description="Basic and acidic residues" evidence="2">
    <location>
        <begin position="5461"/>
        <end position="5478"/>
    </location>
</feature>
<feature type="compositionally biased region" description="Basic and acidic residues" evidence="2">
    <location>
        <begin position="4521"/>
        <end position="4532"/>
    </location>
</feature>
<feature type="region of interest" description="Disordered" evidence="2">
    <location>
        <begin position="1695"/>
        <end position="1783"/>
    </location>
</feature>
<comment type="caution">
    <text evidence="5">The sequence shown here is derived from an EMBL/GenBank/DDBJ whole genome shotgun (WGS) entry which is preliminary data.</text>
</comment>
<feature type="region of interest" description="Disordered" evidence="2">
    <location>
        <begin position="3006"/>
        <end position="3067"/>
    </location>
</feature>
<feature type="compositionally biased region" description="Basic and acidic residues" evidence="2">
    <location>
        <begin position="4457"/>
        <end position="4468"/>
    </location>
</feature>
<feature type="compositionally biased region" description="Basic and acidic residues" evidence="2">
    <location>
        <begin position="6061"/>
        <end position="6074"/>
    </location>
</feature>
<feature type="region of interest" description="Disordered" evidence="2">
    <location>
        <begin position="1572"/>
        <end position="1611"/>
    </location>
</feature>
<proteinExistence type="predicted"/>
<dbReference type="STRING" id="104452.A0A0L7LU20"/>
<reference evidence="5 6" key="1">
    <citation type="journal article" date="2015" name="Genome Biol. Evol.">
        <title>The genome of winter moth (Operophtera brumata) provides a genomic perspective on sexual dimorphism and phenology.</title>
        <authorList>
            <person name="Derks M.F."/>
            <person name="Smit S."/>
            <person name="Salis L."/>
            <person name="Schijlen E."/>
            <person name="Bossers A."/>
            <person name="Mateman C."/>
            <person name="Pijl A.S."/>
            <person name="de Ridder D."/>
            <person name="Groenen M.A."/>
            <person name="Visser M.E."/>
            <person name="Megens H.J."/>
        </authorList>
    </citation>
    <scope>NUCLEOTIDE SEQUENCE [LARGE SCALE GENOMIC DNA]</scope>
    <source>
        <strain evidence="5">WM2013NL</strain>
        <tissue evidence="5">Head and thorax</tissue>
    </source>
</reference>
<feature type="compositionally biased region" description="Basic and acidic residues" evidence="2">
    <location>
        <begin position="6410"/>
        <end position="6435"/>
    </location>
</feature>
<feature type="compositionally biased region" description="Basic and acidic residues" evidence="2">
    <location>
        <begin position="735"/>
        <end position="775"/>
    </location>
</feature>
<feature type="compositionally biased region" description="Basic and acidic residues" evidence="2">
    <location>
        <begin position="2878"/>
        <end position="2902"/>
    </location>
</feature>
<feature type="domain" description="Microtubule-associated protein 1A/B/S-like MBL-like" evidence="4">
    <location>
        <begin position="265"/>
        <end position="489"/>
    </location>
</feature>
<dbReference type="InterPro" id="IPR026074">
    <property type="entry name" value="MAP1"/>
</dbReference>
<feature type="compositionally biased region" description="Low complexity" evidence="2">
    <location>
        <begin position="3267"/>
        <end position="3284"/>
    </location>
</feature>
<feature type="compositionally biased region" description="Basic and acidic residues" evidence="2">
    <location>
        <begin position="5901"/>
        <end position="5913"/>
    </location>
</feature>
<feature type="region of interest" description="Disordered" evidence="2">
    <location>
        <begin position="5375"/>
        <end position="5407"/>
    </location>
</feature>
<feature type="compositionally biased region" description="Basic and acidic residues" evidence="2">
    <location>
        <begin position="3183"/>
        <end position="3206"/>
    </location>
</feature>
<feature type="compositionally biased region" description="Basic and acidic residues" evidence="2">
    <location>
        <begin position="2605"/>
        <end position="2625"/>
    </location>
</feature>
<feature type="compositionally biased region" description="Basic and acidic residues" evidence="2">
    <location>
        <begin position="1572"/>
        <end position="1587"/>
    </location>
</feature>
<feature type="compositionally biased region" description="Polar residues" evidence="2">
    <location>
        <begin position="5250"/>
        <end position="5262"/>
    </location>
</feature>
<feature type="region of interest" description="Disordered" evidence="2">
    <location>
        <begin position="5648"/>
        <end position="5668"/>
    </location>
</feature>
<feature type="region of interest" description="Disordered" evidence="2">
    <location>
        <begin position="6405"/>
        <end position="6435"/>
    </location>
</feature>
<feature type="compositionally biased region" description="Basic and acidic residues" evidence="2">
    <location>
        <begin position="4353"/>
        <end position="4362"/>
    </location>
</feature>
<feature type="compositionally biased region" description="Polar residues" evidence="2">
    <location>
        <begin position="1019"/>
        <end position="1030"/>
    </location>
</feature>
<evidence type="ECO:0000313" key="6">
    <source>
        <dbReference type="Proteomes" id="UP000037510"/>
    </source>
</evidence>
<feature type="compositionally biased region" description="Basic and acidic residues" evidence="2">
    <location>
        <begin position="2208"/>
        <end position="2222"/>
    </location>
</feature>
<feature type="compositionally biased region" description="Polar residues" evidence="2">
    <location>
        <begin position="2672"/>
        <end position="2683"/>
    </location>
</feature>
<dbReference type="InterPro" id="IPR056617">
    <property type="entry name" value="MAP1B/S_N"/>
</dbReference>
<dbReference type="Proteomes" id="UP000037510">
    <property type="component" value="Unassembled WGS sequence"/>
</dbReference>
<feature type="compositionally biased region" description="Basic and acidic residues" evidence="2">
    <location>
        <begin position="4136"/>
        <end position="4148"/>
    </location>
</feature>
<dbReference type="GO" id="GO:0005829">
    <property type="term" value="C:cytosol"/>
    <property type="evidence" value="ECO:0007669"/>
    <property type="project" value="TreeGrafter"/>
</dbReference>
<feature type="region of interest" description="Disordered" evidence="2">
    <location>
        <begin position="2944"/>
        <end position="2988"/>
    </location>
</feature>
<feature type="compositionally biased region" description="Basic and acidic residues" evidence="2">
    <location>
        <begin position="4156"/>
        <end position="4165"/>
    </location>
</feature>
<feature type="compositionally biased region" description="Basic and acidic residues" evidence="2">
    <location>
        <begin position="5857"/>
        <end position="5874"/>
    </location>
</feature>
<feature type="region of interest" description="Disordered" evidence="2">
    <location>
        <begin position="1419"/>
        <end position="1443"/>
    </location>
</feature>
<feature type="region of interest" description="Disordered" evidence="2">
    <location>
        <begin position="6053"/>
        <end position="6076"/>
    </location>
</feature>
<feature type="region of interest" description="Disordered" evidence="2">
    <location>
        <begin position="2208"/>
        <end position="2298"/>
    </location>
</feature>
<dbReference type="GO" id="GO:0031114">
    <property type="term" value="P:regulation of microtubule depolymerization"/>
    <property type="evidence" value="ECO:0007669"/>
    <property type="project" value="TreeGrafter"/>
</dbReference>
<feature type="compositionally biased region" description="Basic and acidic residues" evidence="2">
    <location>
        <begin position="911"/>
        <end position="951"/>
    </location>
</feature>
<keyword evidence="1" id="KW-0175">Coiled coil</keyword>
<feature type="compositionally biased region" description="Basic and acidic residues" evidence="2">
    <location>
        <begin position="3043"/>
        <end position="3052"/>
    </location>
</feature>
<name>A0A0L7LU20_OPEBR</name>
<feature type="region of interest" description="Disordered" evidence="2">
    <location>
        <begin position="3100"/>
        <end position="3158"/>
    </location>
</feature>
<feature type="region of interest" description="Disordered" evidence="2">
    <location>
        <begin position="5085"/>
        <end position="5128"/>
    </location>
</feature>
<dbReference type="PANTHER" id="PTHR13843:SF12">
    <property type="entry name" value="ATPASE F1_V1_A1 COMPLEX ALPHA_BETA SUBUNIT NUCLEOTIDE-BINDING DOMAIN-CONTAINING PROTEIN"/>
    <property type="match status" value="1"/>
</dbReference>
<dbReference type="GO" id="GO:0007409">
    <property type="term" value="P:axonogenesis"/>
    <property type="evidence" value="ECO:0007669"/>
    <property type="project" value="TreeGrafter"/>
</dbReference>
<feature type="compositionally biased region" description="Basic and acidic residues" evidence="2">
    <location>
        <begin position="2735"/>
        <end position="2752"/>
    </location>
</feature>
<feature type="region of interest" description="Disordered" evidence="2">
    <location>
        <begin position="3170"/>
        <end position="3383"/>
    </location>
</feature>
<dbReference type="EMBL" id="JTDY01000099">
    <property type="protein sequence ID" value="KOB78874.1"/>
    <property type="molecule type" value="Genomic_DNA"/>
</dbReference>
<gene>
    <name evidence="5" type="ORF">OBRU01_01583</name>
</gene>
<feature type="compositionally biased region" description="Basic and acidic residues" evidence="2">
    <location>
        <begin position="1423"/>
        <end position="1439"/>
    </location>
</feature>
<dbReference type="GO" id="GO:0008017">
    <property type="term" value="F:microtubule binding"/>
    <property type="evidence" value="ECO:0007669"/>
    <property type="project" value="InterPro"/>
</dbReference>
<evidence type="ECO:0000256" key="1">
    <source>
        <dbReference type="SAM" id="Coils"/>
    </source>
</evidence>
<feature type="compositionally biased region" description="Basic and acidic residues" evidence="2">
    <location>
        <begin position="3348"/>
        <end position="3367"/>
    </location>
</feature>
<feature type="compositionally biased region" description="Basic and acidic residues" evidence="2">
    <location>
        <begin position="5938"/>
        <end position="5961"/>
    </location>
</feature>
<feature type="compositionally biased region" description="Basic and acidic residues" evidence="2">
    <location>
        <begin position="2234"/>
        <end position="2247"/>
    </location>
</feature>
<feature type="region of interest" description="Disordered" evidence="2">
    <location>
        <begin position="5857"/>
        <end position="5961"/>
    </location>
</feature>
<feature type="compositionally biased region" description="Low complexity" evidence="2">
    <location>
        <begin position="3143"/>
        <end position="3152"/>
    </location>
</feature>
<feature type="compositionally biased region" description="Polar residues" evidence="2">
    <location>
        <begin position="4684"/>
        <end position="4694"/>
    </location>
</feature>
<feature type="compositionally biased region" description="Basic and acidic residues" evidence="2">
    <location>
        <begin position="2953"/>
        <end position="2974"/>
    </location>
</feature>
<dbReference type="Pfam" id="PF23415">
    <property type="entry name" value="MAPB1_N"/>
    <property type="match status" value="1"/>
</dbReference>
<protein>
    <submittedName>
        <fullName evidence="5">Microtubule-associated protein futsch</fullName>
    </submittedName>
</protein>
<feature type="compositionally biased region" description="Low complexity" evidence="2">
    <location>
        <begin position="3011"/>
        <end position="3020"/>
    </location>
</feature>
<dbReference type="GO" id="GO:0003779">
    <property type="term" value="F:actin binding"/>
    <property type="evidence" value="ECO:0007669"/>
    <property type="project" value="TreeGrafter"/>
</dbReference>
<feature type="compositionally biased region" description="Basic and acidic residues" evidence="2">
    <location>
        <begin position="2711"/>
        <end position="2724"/>
    </location>
</feature>
<dbReference type="GO" id="GO:0043025">
    <property type="term" value="C:neuronal cell body"/>
    <property type="evidence" value="ECO:0007669"/>
    <property type="project" value="TreeGrafter"/>
</dbReference>
<feature type="compositionally biased region" description="Polar residues" evidence="2">
    <location>
        <begin position="4631"/>
        <end position="4647"/>
    </location>
</feature>
<feature type="compositionally biased region" description="Basic and acidic residues" evidence="2">
    <location>
        <begin position="5375"/>
        <end position="5385"/>
    </location>
</feature>
<feature type="region of interest" description="Disordered" evidence="2">
    <location>
        <begin position="1974"/>
        <end position="1999"/>
    </location>
</feature>
<feature type="region of interest" description="Disordered" evidence="2">
    <location>
        <begin position="5461"/>
        <end position="5507"/>
    </location>
</feature>
<evidence type="ECO:0000259" key="3">
    <source>
        <dbReference type="Pfam" id="PF23415"/>
    </source>
</evidence>
<feature type="compositionally biased region" description="Basic and acidic residues" evidence="2">
    <location>
        <begin position="3453"/>
        <end position="3472"/>
    </location>
</feature>
<feature type="region of interest" description="Disordered" evidence="2">
    <location>
        <begin position="4300"/>
        <end position="4432"/>
    </location>
</feature>
<feature type="compositionally biased region" description="Basic and acidic residues" evidence="2">
    <location>
        <begin position="672"/>
        <end position="693"/>
    </location>
</feature>
<feature type="compositionally biased region" description="Basic and acidic residues" evidence="2">
    <location>
        <begin position="5396"/>
        <end position="5407"/>
    </location>
</feature>
<evidence type="ECO:0000313" key="5">
    <source>
        <dbReference type="EMBL" id="KOB78874.1"/>
    </source>
</evidence>
<feature type="region of interest" description="Disordered" evidence="2">
    <location>
        <begin position="6451"/>
        <end position="6487"/>
    </location>
</feature>
<feature type="compositionally biased region" description="Basic and acidic residues" evidence="2">
    <location>
        <begin position="3513"/>
        <end position="3532"/>
    </location>
</feature>
<feature type="compositionally biased region" description="Basic and acidic residues" evidence="2">
    <location>
        <begin position="964"/>
        <end position="992"/>
    </location>
</feature>
<feature type="region of interest" description="Disordered" evidence="2">
    <location>
        <begin position="4450"/>
        <end position="4705"/>
    </location>
</feature>
<feature type="compositionally biased region" description="Polar residues" evidence="2">
    <location>
        <begin position="4661"/>
        <end position="4671"/>
    </location>
</feature>
<feature type="compositionally biased region" description="Polar residues" evidence="2">
    <location>
        <begin position="4561"/>
        <end position="4571"/>
    </location>
</feature>
<feature type="region of interest" description="Disordered" evidence="2">
    <location>
        <begin position="3396"/>
        <end position="3937"/>
    </location>
</feature>
<accession>A0A0L7LU20</accession>
<feature type="region of interest" description="Disordered" evidence="2">
    <location>
        <begin position="5982"/>
        <end position="6016"/>
    </location>
</feature>
<feature type="region of interest" description="Disordered" evidence="2">
    <location>
        <begin position="5250"/>
        <end position="5301"/>
    </location>
</feature>
<feature type="region of interest" description="Disordered" evidence="2">
    <location>
        <begin position="2551"/>
        <end position="2806"/>
    </location>
</feature>
<feature type="compositionally biased region" description="Basic and acidic residues" evidence="2">
    <location>
        <begin position="4373"/>
        <end position="4390"/>
    </location>
</feature>
<feature type="compositionally biased region" description="Basic and acidic residues" evidence="2">
    <location>
        <begin position="3123"/>
        <end position="3142"/>
    </location>
</feature>
<keyword evidence="6" id="KW-1185">Reference proteome</keyword>
<dbReference type="PANTHER" id="PTHR13843">
    <property type="entry name" value="MICROTUBULE-ASSOCIATED PROTEIN"/>
    <property type="match status" value="1"/>
</dbReference>
<feature type="compositionally biased region" description="Basic and acidic residues" evidence="2">
    <location>
        <begin position="2763"/>
        <end position="2774"/>
    </location>
</feature>
<feature type="compositionally biased region" description="Basic and acidic residues" evidence="2">
    <location>
        <begin position="5489"/>
        <end position="5507"/>
    </location>
</feature>
<dbReference type="GO" id="GO:0000226">
    <property type="term" value="P:microtubule cytoskeleton organization"/>
    <property type="evidence" value="ECO:0007669"/>
    <property type="project" value="InterPro"/>
</dbReference>
<dbReference type="GO" id="GO:0005874">
    <property type="term" value="C:microtubule"/>
    <property type="evidence" value="ECO:0007669"/>
    <property type="project" value="InterPro"/>
</dbReference>
<feature type="region of interest" description="Disordered" evidence="2">
    <location>
        <begin position="911"/>
        <end position="1042"/>
    </location>
</feature>
<feature type="region of interest" description="Disordered" evidence="2">
    <location>
        <begin position="4114"/>
        <end position="4287"/>
    </location>
</feature>
<feature type="compositionally biased region" description="Basic and acidic residues" evidence="2">
    <location>
        <begin position="1700"/>
        <end position="1733"/>
    </location>
</feature>
<feature type="compositionally biased region" description="Basic and acidic residues" evidence="2">
    <location>
        <begin position="603"/>
        <end position="653"/>
    </location>
</feature>
<feature type="compositionally biased region" description="Basic and acidic residues" evidence="2">
    <location>
        <begin position="3842"/>
        <end position="3851"/>
    </location>
</feature>
<organism evidence="5 6">
    <name type="scientific">Operophtera brumata</name>
    <name type="common">Winter moth</name>
    <name type="synonym">Phalaena brumata</name>
    <dbReference type="NCBI Taxonomy" id="104452"/>
    <lineage>
        <taxon>Eukaryota</taxon>
        <taxon>Metazoa</taxon>
        <taxon>Ecdysozoa</taxon>
        <taxon>Arthropoda</taxon>
        <taxon>Hexapoda</taxon>
        <taxon>Insecta</taxon>
        <taxon>Pterygota</taxon>
        <taxon>Neoptera</taxon>
        <taxon>Endopterygota</taxon>
        <taxon>Lepidoptera</taxon>
        <taxon>Glossata</taxon>
        <taxon>Ditrysia</taxon>
        <taxon>Geometroidea</taxon>
        <taxon>Geometridae</taxon>
        <taxon>Larentiinae</taxon>
        <taxon>Operophtera</taxon>
    </lineage>
</organism>
<feature type="region of interest" description="Disordered" evidence="2">
    <location>
        <begin position="6549"/>
        <end position="6569"/>
    </location>
</feature>
<dbReference type="GO" id="GO:0045202">
    <property type="term" value="C:synapse"/>
    <property type="evidence" value="ECO:0007669"/>
    <property type="project" value="TreeGrafter"/>
</dbReference>
<feature type="compositionally biased region" description="Basic and acidic residues" evidence="2">
    <location>
        <begin position="3633"/>
        <end position="3652"/>
    </location>
</feature>
<feature type="domain" description="Microtubule-associated protein 1B/S N-terminal" evidence="3">
    <location>
        <begin position="27"/>
        <end position="182"/>
    </location>
</feature>
<feature type="compositionally biased region" description="Basic and acidic residues" evidence="2">
    <location>
        <begin position="1596"/>
        <end position="1607"/>
    </location>
</feature>
<feature type="compositionally biased region" description="Polar residues" evidence="2">
    <location>
        <begin position="2698"/>
        <end position="2709"/>
    </location>
</feature>
<feature type="compositionally biased region" description="Basic and acidic residues" evidence="2">
    <location>
        <begin position="3967"/>
        <end position="3979"/>
    </location>
</feature>
<feature type="region of interest" description="Disordered" evidence="2">
    <location>
        <begin position="3950"/>
        <end position="4081"/>
    </location>
</feature>
<feature type="compositionally biased region" description="Basic and acidic residues" evidence="2">
    <location>
        <begin position="3543"/>
        <end position="3562"/>
    </location>
</feature>
<feature type="compositionally biased region" description="Pro residues" evidence="2">
    <location>
        <begin position="6552"/>
        <end position="6561"/>
    </location>
</feature>
<dbReference type="GO" id="GO:0030425">
    <property type="term" value="C:dendrite"/>
    <property type="evidence" value="ECO:0007669"/>
    <property type="project" value="TreeGrafter"/>
</dbReference>
<feature type="compositionally biased region" description="Polar residues" evidence="2">
    <location>
        <begin position="4067"/>
        <end position="4079"/>
    </location>
</feature>
<feature type="compositionally biased region" description="Basic and acidic residues" evidence="2">
    <location>
        <begin position="1774"/>
        <end position="1783"/>
    </location>
</feature>
<feature type="compositionally biased region" description="Basic and acidic residues" evidence="2">
    <location>
        <begin position="2260"/>
        <end position="2269"/>
    </location>
</feature>
<feature type="compositionally biased region" description="Basic and acidic residues" evidence="2">
    <location>
        <begin position="5089"/>
        <end position="5128"/>
    </location>
</feature>
<feature type="compositionally biased region" description="Basic and acidic residues" evidence="2">
    <location>
        <begin position="1754"/>
        <end position="1766"/>
    </location>
</feature>
<feature type="compositionally biased region" description="Basic and acidic residues" evidence="2">
    <location>
        <begin position="3883"/>
        <end position="3896"/>
    </location>
</feature>
<dbReference type="Pfam" id="PF25281">
    <property type="entry name" value="MBL_MAP1B"/>
    <property type="match status" value="1"/>
</dbReference>
<feature type="compositionally biased region" description="Basic and acidic residues" evidence="2">
    <location>
        <begin position="3862"/>
        <end position="3871"/>
    </location>
</feature>
<evidence type="ECO:0000259" key="4">
    <source>
        <dbReference type="Pfam" id="PF25281"/>
    </source>
</evidence>
<feature type="coiled-coil region" evidence="1">
    <location>
        <begin position="1476"/>
        <end position="1503"/>
    </location>
</feature>
<feature type="region of interest" description="Disordered" evidence="2">
    <location>
        <begin position="5535"/>
        <end position="5556"/>
    </location>
</feature>
<sequence>MLPPPVQYPVLFPVPEERTTIIGNVSHNGLLSWDSGEHQVDLEKELATLTAQAPEGEEARYGERLIQFASENLVTEILIHPQMNTLMQCMRNLLSSFTRHRHLDGTFSLSDFTDAYQENEVQRVIRAYENSISIDVHCSTSGGGEWAKLPAMPFVKYCKIRVNPTDILDTGSPAIKDFITYLDPYIVPASLDQLLVSSDVVGNIRFSHPTLYRRKKNYVHTCIPKTLPYFWAPALGPSTISYSAATKTWCCANKNIGFTRKEVFLTRIDGGFSRKACWWDFARHLDRLDAVLFTRLNNCSVSGMASVLRRKAASTVYPQIGHFFCNLEERRALASPDGDKDTDPLLVSLLQEGSDMMTDLRHLNLKPQHCYRSPEPINLYHKVGHGTLDMYVLNPSKDSKYVREFLKRWHGSEQKLFEGASASGHFNFPVPNIVSICALLVWRPANPDDAITRIMFPGSTPQHKIFEGLEKLKHLELLNHPTCTGRQMQPTPPAVTTALSTTKTAKIVSRTSKEKAVIIEKTKEKIIERENPPKHKDITDETDSKNIIDNKLLSELVDGEEKKLENLLGGAIISRAETTLDDKVAQYESTVIEGLPKKKDVKKKAADKKNKQIEKTEDTKDSVVKSTESKKSADVEIKHTTESKKKTESRTKIESSMSLTRSKMSHRTSQRPTEKKVTAISVEKKASSDEKKSPPMTPKKSTETKTASSSVQPTTRERVRAKSRRLSPGSTPAKSTKEAQNRRVVESKYKQASPKRDLTQKPAEKKETKKREPISRRPRPLASPVKGLKTVKSPTKSAKSAKADNTKLKGLQRVNYEDILREAKKSDEDTSKSLDDIKLQELDDREEQEIVREIEAVFNRDSEAEEKIEFIGRSDIEKITCMIDDVKTETIADGEFEEEYLIIEKEEVDHYTEDLEREESHEQDELQKHIKDKEESEKKKEETVHDTEKVEISPVKPDVMVSDSEIKQLESKEHSVSGGEKQDISSEKKTSDSKSGVVKPKDSIELNYGQESQPDEKMSTTVESGATTAPTLPEDERITLDDIKEDQQIEENYVQEETKETLATKSLVDLHMPASVEKTTTRLESIPAAPLRDIVKTPDEVADLPLHEEVDYRTYEEKKTPLEEDIFRRKPDIGFVQEIKVPKDLAIPEQPSLRDSKAIEDDVVIKTVQRASHAEIVTVTPGSAPESPMYHDHIQVSSIPGPDLKSVKDYADPDYGYSHYTEKLRETHITTLDSPIKDDIIVIDEVSCMPEKIPSIPEDVEKEIEETRKLEAQDKPPVSPKEIEKIVADVAEVLKSDKSLEEIMADKSPIMHRKTPETSTKTETTIMTAIEATKMLLLSEQEVKHDAQENLKAEIQDINQDQATDVDIHEEMSPSKSMTSEDAIEVIDKTIFQEIKRSKRDTCQEEKPIFSAMHFDFGEVDTSENKQKKEEKENEKQVELHSNSTKADIVTSIVIDDISKELSEEMAEPQRKLSATMASAKTLEKLEEKMTDLKKRDKSTEAKVKKNYKEENFTDSTIDIKPSLTDFKSDSILSKVPENEQSSETDVQTEKVKSKLDLTVLQTDQGITQKISESDLLHTESEDEIVHRRQQSPLSAKEDKKRLISEKEDTDEVEEMEIDKIKTDIVSDELDAMQVGLEKDIHEDVMKLHTEIDGVEQETEKVISPKEGKKDKIDKFMTKLDEKVSATKDFFSGKFFGKKSTKEPSPVRDDEKQPSPVELEKKTPSPIDKEPRKTFSKQILLQEEDDTAQSVISKDWKTSSPNKEEPITPSSIVSEDKKLTTTEKEQIPVNKVIQILSLADEMVQIHDVLEKLPVDDRTLSPDSLDLKAPSPVQIDDILPSTEAKAVATQEKFNLKALSLTDEEPSPVKDKKPHIPAVLDLMVPSPIEKDLSAIKINESSYVKLDLKTQSAIDKEDNLQPILSELDVKMPSLSAKQPSPVEEEANKTSHVALDLKAPSQLKELISIEQDFKTVSPVDKKLSPAEDDEKTPSPITVDEKTPNQVDMKPSLVKESENVKTPDVLDWKTPSTIYKEASPAHNKTYSVEGEQATLEEPITELKTPSPVQEAEKTSLKEEMQIPPHDQGHEIAPVLNVLNVKISSLTDKDPMQDCVKKPSSGALLLKALSPVDRKYIEAKLCVDVDDDKSPSQISLNEIETPSQVKSLIIIDKHISAADKAQLPINNEPKIVKPDKEPSMFAFELKAFDIEARPDDKNVSPGKEDEIKQIIISEKAPSPLDKEPRLANKDDRNTSLVSEKVSSPVDQERSPVKEDENPDFESDLKKSSPTDEDPSAKIDEKETSSVLFDEKELSPAYKTLSTEKAPITVDKYVVQQIIFRVEEISTIRFDDKFMIAQALRIEPSLEGLTPVGEPIISETSVIEFITEGVLTIERIIITKSVRTVFSDKHGKSVKNKTIVYRTTSDHYPDKTCRDRIYSTTTISDIIDEQFTIEESLVGYRTFGEPTETSKSSTEIMTIKGKQIILRKRSSTTVVTYIMIESTKTKRIICNATEEEHPDGTVITIQNEDISLIDGIFENIDDKSLKLITQRPSKEEIRGPSLVEMDINERGPIEPAYKTIDTKKMPSLDRQDDHESTPLKEDLTKPVSITVDLEKPNQVDKEPSPIKEDEKIINLVSEKAASSNDTEQQPFKEDYISPGSVDQEASPLKEHGREANLVSEKSPSLVSQVISPPKEDDRNVGLVSEKTTSPVVQQPSPLKEDDRNASLDSEKIPSPVVQQRSPLKEDDRKKIASPADKDSNLISDKAPSPVEKDSSLVEEKFASPANKDLNIEAEKVTSPADNESSLISDQAPSIDDADSSVVLYKVPSPADKDSSIVAEKVVSLADKDSSLISDKAPSIDDKDSSLMAEKVASLADKVSSLVAEKIPRPVDKDSNSVEEKVPSAADKDSSLIFDKAPSPIDKDSSIVAEKFASPADSDLSDVPEKVASPAYKESILISDKAPKPDDKDSSLVTEKVKRPAGKESSLISDKAPSPVDKVSSLIAEKVASPVDKDSTILAEEVASPADSDSSDVPEKVASPAYKESILISDKAPKPDDKDSSLVTEKAPSIDDEDLSLVAEKVASSADKNSSLVAEKVASTADKVSSLISDKAPIPVDKDSSLVAGKVASPADKDSSLISDKAPRIDDKDSSVVVDKVASPADKDSSIEAEKVASLADKDSSLVAEKIPSPVDKDSKSVEEKVPSPADKDSRLISDKAPSPSDKDSSIVAEKFVSPADTDSSDVAEKVASPAYEESILISYKAPKPDDKDSSLVTEKASSSVDKDSSLVSEKVASPADKDSSLVAEKNASPADKDSGFVAEKVASPADKDSSLISDKAPSPADKDSSLVAEKVASPADKDSSLAEEKVASPADKDSCLISDKAPSPVDKDLRLIADKVTSLADKDSSLISDMAPIPVDKDSTLVAEKIPSPADKDSSLISDKAPSPVDKDSSPVAEKIASPAEKDSSHISDKAPSPVDKDSCLVAEKIASPAEKDSSYVSEKAPSPVDKDSSLVAERITSPAEKDSSHISDKAPSPVDKDSSLVAEKIASPAEKDSSHISDKAPSPVDKDSCLGVENIASPAEKDSIHISDKAPSPVDKDSCLVAEKIASPAEKDSSHISDKAPSPVDKESCLVAEKISSPAEKDLSHISDKAPSPVDKDSSLVAEKILSPAEKDSSHISDKAPSPVDKNSCLGVENVASPSDKDTSLISDKAPTSVDKEASHSKEDLRKASLVSEKSPSAVDQEESPVNENNGKTSHGSEKLPSPVIQGSSHFKEDDKKVIPVSEKTTSSLVHEPSPIKEDGRKASLVSERAASPTDIDSCIFKEDERKVSLVSEKASSPGHMESSSPKFDGDRKENLVSEKSPSPVEAKPSHPEEDVKASLTLENASSAVDKEPSLLKKDVRKTTLVPEKTPSPLDQEPRSLKEDDRKASLVTEKAPSPIHIEPSLTEEVLRKASVVTEKVSITVDVKPSSPRVDSDRKDSFESEKPLSPVETKQGPPKEGDVKASPVSEKSPSVFDQEQSSANEDDQQTNHGSVKLPSPIKKYDRKASPVSEKSPSPVNHEPNPFKEGDSKANLVSENTPSQVEQVTIPLKEEVRMLSLVSEKATSPTNMELCLHSEDEKKASFVSAKASSPDDVESSYLKATDDRQEKLESEKSPSPVETKPSHPEEADVKASPMSEKTSSTVEEDPSPIVEDLQKTSLVFEKVPSPIDKESMPVYTESNLLSKKAPSPVDPKQSPLKEEDRLVSTVCDEAPSPVNMGPSQEEEDDKDVIKASPVSEQAPRPVDIEIRHPNEGFGKASFVLAKALSPVDKKPSSPNEDDIKESPEKAPSAVDQELSPVKEDVRKTSFVSEKAPSPVDKQSRTVDKESSLPSAKAPSLVDKEPSLSKNHHAEDVRKASLVSEKSSSPVDIKPSHPKDDTIITSPVSEKAPSSVHQESSLQVCLEVVGKAILVAEKAPSTVDVELSHPEQDDKKASPLSEKTPSPVRQEANIIEVVRKSSLLPEKAPSPVHMGPSLSKEGQKASLVSEELRHAKEDVRKPSLASEMVTSPVQKEPSPVDEKSSHVLEKTSSPVDQESIPQKEDERKPRLLKKALSPVDKELSSSKTAHERETNVDSEKAPSPLDKEPSPSKEDDRKTSFVSEKAQSPVDKQSSPAKEEVLNARLVSDKTPSPVDNEQSPAKEDVLHASLASDKTPSPVDNEQSLDVEDEVEKISYTDKKESRKLPNEIDVKQLILRIDGLKCLFESIRFDDKYMIEEAQKIDPDVFKNLIPTGEPVINETSEIEIITEGDITIERIIITKSVRSLFSDMHGKVIKSKIISNEITSDEFPDKTCRERAYYTWTVSDVIDEQFTINESLDGYRPFGEPKEISSKRNGKTVINGFPILWSDCSANVIVSYIKMKSTKTKYIIRDVHEEEHPNGTIVTFTDENISLVDGIFEPSVSTIQPRTIHFKPSSLIDKIDTTDQSPTIIKDDDNILPITDIKEFILREEFDDPDPCLMEEIPTSPIDRASLKEIPSNEFEKIPSPLKLEQNVSNTLEKSSSPIKKELNKSVEMGFTSIKEINNLASPTAMAVEEINKKITHLVIADSKMSSPVNEDAKMPSAVKEDSTTLSPHNDDLKAPSSTEKEASAMKEDSRDPVLVKEFTMEPMVSFIKDAALELAVQTLSLSGEEVSSPDLLMDEEVSKKFSASREEELSKPDALPLKLRSLIDKEPDIVNEAEKVSSFFKETTEELCLTKEGKEPYLSILNEKPHTINKMASSVNLSPTQSGEDLHSQLDSPDLMTDESPSLFKKQKTKDARPKKDFKESNTFKQVASPVTDDLQVSSPIGKELSPVKEVAKTTYLVKEDVKVHSPTNKDSGPVKDDFKEGILLDKKPSHVIEVTKDQSPVKEEVTASTSIDEESSSVKEEPIEKETSPVKEYLKDLHLIDKELITLKKELKEHCQDKEVSEEHSLIKEDLKALSLVEKKQSPVVGDTKEPSPVKEDLQAPMLSPIYNEDIKKSSSDNKDFHVPCEDPYHVKKDSKELSLIKSVAKKSDAEIKDEQKFQSLDKVTRSPNEYEDEVASPDLLIDDQLTLTEKETKPFNEDVIISKFSKEDDLELNLIKVVDKLQKPHSLPIKPISPLLKEHSIVKDVVEGIGKMPTSIVKDIKELSPVKKHEEVSSPTMELDKDDVKEHSPVKSDLMAPSQICINERNQIEENIKESIPITEDTTVPTPVNEVIKEPGTIKEPTPIKEHVKVPSPVNIHIKEPSYIMAKIKETIPIEEKIKEPTPIHEDAKVSSPDNEKIKVPTPVQEEIEELGTVKEVIREPIPIKEDAKMFSPVKEVIKEPNLIKEVVSKVSSSIKNEMKELSPVKEPTRIQGYKVVEEETKERSPIIEDAKKPSPVKECTKAPSPVKEEVEGPSPVTEVIKEPYPFKKDTKVSSPDNKGIKVSSPFKEGTKAPSPIKEEIKESSPVKADSKAPTPVKEEIEGITSVTEIIKESDPIKRDAKVFSPDKEGIKVPSPIKEETKAPSPVKEEIKESSPVKKDIKVPSFIKEEINEPTSTKEDTIFCGLVKDITKAPGPVEDDDKKSSPVKEEVKESSLVTEASKVLSSVKEVIKDLSSVKVPSLIKEDTKELIFDRDVAKEITKVPASIDEHAREFGLFKEDTTKPSTDKIEQEEPSRIDKVEKEQSEVITNGKQFSPINDKHAVVKEVAAIENKIADMEHELMIVTKSEDQATMIETIARPFTLEVQTISPVDTNLFALESDGISIQTESKLSESVYEIITKKEPETNLKCDKGMTEYEFNTIDGSSNDGDMPLSHKTELLSDEQVLQSNIDDMKTNVQALVKTSSKIKSLTELARQTEEMLHLEREFTTEVHYSQKELINQVKHDVTEQLTFDHEVTDDKTFSISTIDSGITDIENITHTLVHGSSSEDVSKEISSKEKYSIEGNDKHEKKEKPISDITWSYPVSLKEPDLTELSTEEDKQEKKKPAEVVSQKEEIQLSEASDSGVNSLPLDDLISKEKTESASHAMIDSAARLIESIQKAFIEDTVQQGIKTESLESLYMRDMDRASTPPTVPVSPLPKTPSSFQDVKMSEGLQSEVTYDKSEGSEETITKVVHVGEDILTQKISTSTEKVPKLPKTSMSEADSDSELLNLMQNVGKIKTETDTVTKIIKEGENVVTQTITTVTTKEVISRDDGTPQNVKTTIETTTLSKGADGSTTSTTDTQTLLSECSSSLKSTSHMDVYAKDYNTKKDSLDSLGEKSGVTTSFHFKDLSEKYQDHESPFFSKEIAKDTFVESDEPDESVEDTFIDTDVSKRIVKENNVDIVETVTTTTRRETVGVNEHKKIMRTTVETNVTKEHPDGSKDVQKNVEVKTEELVLDSSENLEKILKEYEIYGEPEESVTTKTEEINQESLNIKRTIVTRIIQTKYADHDNIPRKLKKATVVTTTDCFPDGSSRSKVDSSTSIIDIEVESIETPELDDFTEVENISVEADTDEKSVIINGKSALQLITTTTTKELLLNKDKSRKKLKTTVETITKTTSPDGMTEITKDVKVLVSDSKTDIAAENLDEGFEPAGEMEQEVDTKTESINENGVIIKRKTTVTTTVQKYLNDNENVQRTQTTVKTVSEDEYPDGSIITKTSEKISHVDENVAAPINGVDSTSDEESTVRFDIEDTLKDLQTLAAPEETEIIKTEEIKDIDKIIYRRIITNIAKSKYCDYSGVVRKLKTVTTVTTTDQYPDGSSQTTVDTSISIADVEFDESTLSNDTKRPIVHEKQIEQKIIPEEEHDPDSETSKTTEALIGLTLFGQAEENENIETEQVNENEMLIKRKIITRIVNTKYADSQGTLQKIKTVTTVTTTDEYPDSTVRTNVETRTSICDIIPVEDTLEETLEGFDLVDTTQKASATEFTTLTENGIVIKRKTTVKTIIQEFINTADKQKRVKTTVRTIAEDEHPDGSVVTNTSDKITLTDEILPNLLEDDINQSSGVGSKDSIRIETALRELEPTSEPEETELIHKEDVIENGITIKRTIVTRTEKTKYSDKLGETRKLKIVTTITTSDQYPDGSISTVIDTNTSLSDIESQDVIQPQELKEFPQLEDKSVSVDKQEKMLENQMNTARLNLKL</sequence>
<feature type="compositionally biased region" description="Basic and acidic residues" evidence="2">
    <location>
        <begin position="3603"/>
        <end position="3622"/>
    </location>
</feature>
<feature type="compositionally biased region" description="Basic and acidic residues" evidence="2">
    <location>
        <begin position="5288"/>
        <end position="5301"/>
    </location>
</feature>
<evidence type="ECO:0000256" key="2">
    <source>
        <dbReference type="SAM" id="MobiDB-lite"/>
    </source>
</evidence>
<dbReference type="GO" id="GO:0005875">
    <property type="term" value="C:microtubule associated complex"/>
    <property type="evidence" value="ECO:0007669"/>
    <property type="project" value="TreeGrafter"/>
</dbReference>
<feature type="compositionally biased region" description="Basic and acidic residues" evidence="2">
    <location>
        <begin position="3663"/>
        <end position="3672"/>
    </location>
</feature>
<feature type="compositionally biased region" description="Polar residues" evidence="2">
    <location>
        <begin position="2633"/>
        <end position="2642"/>
    </location>
</feature>
<feature type="compositionally biased region" description="Basic and acidic residues" evidence="2">
    <location>
        <begin position="3573"/>
        <end position="3592"/>
    </location>
</feature>
<feature type="compositionally biased region" description="Polar residues" evidence="2">
    <location>
        <begin position="2792"/>
        <end position="2804"/>
    </location>
</feature>
<dbReference type="InterPro" id="IPR057480">
    <property type="entry name" value="MAP1A/B/S-like_MBL"/>
</dbReference>
<feature type="compositionally biased region" description="Basic and acidic residues" evidence="2">
    <location>
        <begin position="4590"/>
        <end position="4630"/>
    </location>
</feature>